<feature type="compositionally biased region" description="Basic and acidic residues" evidence="8">
    <location>
        <begin position="465"/>
        <end position="474"/>
    </location>
</feature>
<dbReference type="STRING" id="695939.SAMN00790413_06640"/>
<name>A0A1W1UBH2_9DEIO</name>
<dbReference type="SMART" id="SM00388">
    <property type="entry name" value="HisKA"/>
    <property type="match status" value="1"/>
</dbReference>
<dbReference type="AlphaFoldDB" id="A0A1W1UBH2"/>
<evidence type="ECO:0000313" key="12">
    <source>
        <dbReference type="EMBL" id="SMB78403.1"/>
    </source>
</evidence>
<evidence type="ECO:0000256" key="8">
    <source>
        <dbReference type="SAM" id="MobiDB-lite"/>
    </source>
</evidence>
<dbReference type="InterPro" id="IPR036097">
    <property type="entry name" value="HisK_dim/P_sf"/>
</dbReference>
<feature type="domain" description="HAMP" evidence="11">
    <location>
        <begin position="183"/>
        <end position="235"/>
    </location>
</feature>
<dbReference type="InterPro" id="IPR003661">
    <property type="entry name" value="HisK_dim/P_dom"/>
</dbReference>
<dbReference type="Gene3D" id="6.10.340.10">
    <property type="match status" value="1"/>
</dbReference>
<keyword evidence="9" id="KW-1133">Transmembrane helix</keyword>
<dbReference type="PROSITE" id="PS50885">
    <property type="entry name" value="HAMP"/>
    <property type="match status" value="1"/>
</dbReference>
<keyword evidence="13" id="KW-1185">Reference proteome</keyword>
<dbReference type="FunFam" id="3.30.565.10:FF:000006">
    <property type="entry name" value="Sensor histidine kinase WalK"/>
    <property type="match status" value="1"/>
</dbReference>
<evidence type="ECO:0000256" key="4">
    <source>
        <dbReference type="ARBA" id="ARBA00022553"/>
    </source>
</evidence>
<protein>
    <recommendedName>
        <fullName evidence="3">histidine kinase</fullName>
        <ecNumber evidence="3">2.7.13.3</ecNumber>
    </recommendedName>
</protein>
<feature type="domain" description="Histidine kinase" evidence="10">
    <location>
        <begin position="243"/>
        <end position="456"/>
    </location>
</feature>
<evidence type="ECO:0000256" key="9">
    <source>
        <dbReference type="SAM" id="Phobius"/>
    </source>
</evidence>
<dbReference type="SUPFAM" id="SSF47384">
    <property type="entry name" value="Homodimeric domain of signal transducing histidine kinase"/>
    <property type="match status" value="1"/>
</dbReference>
<dbReference type="RefSeq" id="WP_084045213.1">
    <property type="nucleotide sequence ID" value="NZ_FWWU01000002.1"/>
</dbReference>
<feature type="region of interest" description="Disordered" evidence="8">
    <location>
        <begin position="71"/>
        <end position="90"/>
    </location>
</feature>
<organism evidence="12 13">
    <name type="scientific">Deinococcus hopiensis KR-140</name>
    <dbReference type="NCBI Taxonomy" id="695939"/>
    <lineage>
        <taxon>Bacteria</taxon>
        <taxon>Thermotogati</taxon>
        <taxon>Deinococcota</taxon>
        <taxon>Deinococci</taxon>
        <taxon>Deinococcales</taxon>
        <taxon>Deinococcaceae</taxon>
        <taxon>Deinococcus</taxon>
    </lineage>
</organism>
<dbReference type="GO" id="GO:0016020">
    <property type="term" value="C:membrane"/>
    <property type="evidence" value="ECO:0007669"/>
    <property type="project" value="UniProtKB-SubCell"/>
</dbReference>
<evidence type="ECO:0000256" key="2">
    <source>
        <dbReference type="ARBA" id="ARBA00004370"/>
    </source>
</evidence>
<dbReference type="PRINTS" id="PR00344">
    <property type="entry name" value="BCTRLSENSOR"/>
</dbReference>
<dbReference type="CDD" id="cd06225">
    <property type="entry name" value="HAMP"/>
    <property type="match status" value="1"/>
</dbReference>
<evidence type="ECO:0000259" key="11">
    <source>
        <dbReference type="PROSITE" id="PS50885"/>
    </source>
</evidence>
<keyword evidence="4" id="KW-0597">Phosphoprotein</keyword>
<evidence type="ECO:0000259" key="10">
    <source>
        <dbReference type="PROSITE" id="PS50109"/>
    </source>
</evidence>
<keyword evidence="7" id="KW-0902">Two-component regulatory system</keyword>
<dbReference type="CDD" id="cd00075">
    <property type="entry name" value="HATPase"/>
    <property type="match status" value="1"/>
</dbReference>
<keyword evidence="5" id="KW-0808">Transferase</keyword>
<dbReference type="PANTHER" id="PTHR43711:SF1">
    <property type="entry name" value="HISTIDINE KINASE 1"/>
    <property type="match status" value="1"/>
</dbReference>
<sequence length="474" mass="51434">MKRPFWQTLAWRFMLAFVLVSAVTLGTVGFISAASTRSQFSALLGEQARENIAGQVQTYVEKSGTLMGFVPTSPDNKGGFNGPPPTGSTGMDRGFRSPWLVLDLQRRAVFSTRDVPQGNQVAGRPETPITVNNTVVGYLVPSGMQARPDRRSAEFLANTYRAIAWSMMGATALAVLMGLLLSRTLLKPLRQLQVGIQALQRGEAPSAVGTTRRDEFGEVLSAFGEMHQEVVRNQQARRQLTANIAHDLNTPLSVISGTLEGILDGTFKPTPQRLQRIHRETGHVAQLVNDLRFLSLADAGELHIHPKPTDVAALLTDVASNFREMSEQQGITLHADLPGEDLTAFADQVRITQVVQNLLNNALAYTQSGGEVRIRAVREARLVRVSVQDTGSGISPEDLPRVFERLYRADASRSTSGSGLGLSICKSIVEAHGGEIQLSSALGRGTTVTFTLPQGAPEEENLVSSERREPLYSG</sequence>
<dbReference type="InterPro" id="IPR003660">
    <property type="entry name" value="HAMP_dom"/>
</dbReference>
<evidence type="ECO:0000313" key="13">
    <source>
        <dbReference type="Proteomes" id="UP000192582"/>
    </source>
</evidence>
<dbReference type="GO" id="GO:0000155">
    <property type="term" value="F:phosphorelay sensor kinase activity"/>
    <property type="evidence" value="ECO:0007669"/>
    <property type="project" value="InterPro"/>
</dbReference>
<dbReference type="Pfam" id="PF00672">
    <property type="entry name" value="HAMP"/>
    <property type="match status" value="1"/>
</dbReference>
<dbReference type="OrthoDB" id="59230at2"/>
<keyword evidence="9" id="KW-0472">Membrane</keyword>
<dbReference type="SMART" id="SM00304">
    <property type="entry name" value="HAMP"/>
    <property type="match status" value="1"/>
</dbReference>
<comment type="subcellular location">
    <subcellularLocation>
        <location evidence="2">Membrane</location>
    </subcellularLocation>
</comment>
<dbReference type="InterPro" id="IPR050736">
    <property type="entry name" value="Sensor_HK_Regulatory"/>
</dbReference>
<dbReference type="InterPro" id="IPR036890">
    <property type="entry name" value="HATPase_C_sf"/>
</dbReference>
<dbReference type="SMART" id="SM00387">
    <property type="entry name" value="HATPase_c"/>
    <property type="match status" value="1"/>
</dbReference>
<dbReference type="InterPro" id="IPR005467">
    <property type="entry name" value="His_kinase_dom"/>
</dbReference>
<dbReference type="InterPro" id="IPR004358">
    <property type="entry name" value="Sig_transdc_His_kin-like_C"/>
</dbReference>
<dbReference type="Pfam" id="PF02518">
    <property type="entry name" value="HATPase_c"/>
    <property type="match status" value="1"/>
</dbReference>
<dbReference type="Proteomes" id="UP000192582">
    <property type="component" value="Unassembled WGS sequence"/>
</dbReference>
<feature type="region of interest" description="Disordered" evidence="8">
    <location>
        <begin position="451"/>
        <end position="474"/>
    </location>
</feature>
<evidence type="ECO:0000256" key="5">
    <source>
        <dbReference type="ARBA" id="ARBA00022679"/>
    </source>
</evidence>
<dbReference type="InterPro" id="IPR003594">
    <property type="entry name" value="HATPase_dom"/>
</dbReference>
<evidence type="ECO:0000256" key="1">
    <source>
        <dbReference type="ARBA" id="ARBA00000085"/>
    </source>
</evidence>
<dbReference type="EC" id="2.7.13.3" evidence="3"/>
<feature type="transmembrane region" description="Helical" evidence="9">
    <location>
        <begin position="162"/>
        <end position="181"/>
    </location>
</feature>
<dbReference type="SUPFAM" id="SSF55874">
    <property type="entry name" value="ATPase domain of HSP90 chaperone/DNA topoisomerase II/histidine kinase"/>
    <property type="match status" value="1"/>
</dbReference>
<keyword evidence="6 12" id="KW-0418">Kinase</keyword>
<dbReference type="Gene3D" id="3.30.565.10">
    <property type="entry name" value="Histidine kinase-like ATPase, C-terminal domain"/>
    <property type="match status" value="1"/>
</dbReference>
<evidence type="ECO:0000256" key="6">
    <source>
        <dbReference type="ARBA" id="ARBA00022777"/>
    </source>
</evidence>
<dbReference type="PANTHER" id="PTHR43711">
    <property type="entry name" value="TWO-COMPONENT HISTIDINE KINASE"/>
    <property type="match status" value="1"/>
</dbReference>
<evidence type="ECO:0000256" key="7">
    <source>
        <dbReference type="ARBA" id="ARBA00023012"/>
    </source>
</evidence>
<evidence type="ECO:0000256" key="3">
    <source>
        <dbReference type="ARBA" id="ARBA00012438"/>
    </source>
</evidence>
<dbReference type="CDD" id="cd00082">
    <property type="entry name" value="HisKA"/>
    <property type="match status" value="1"/>
</dbReference>
<dbReference type="EMBL" id="FWWU01000002">
    <property type="protein sequence ID" value="SMB78403.1"/>
    <property type="molecule type" value="Genomic_DNA"/>
</dbReference>
<reference evidence="12 13" key="1">
    <citation type="submission" date="2017-04" db="EMBL/GenBank/DDBJ databases">
        <authorList>
            <person name="Afonso C.L."/>
            <person name="Miller P.J."/>
            <person name="Scott M.A."/>
            <person name="Spackman E."/>
            <person name="Goraichik I."/>
            <person name="Dimitrov K.M."/>
            <person name="Suarez D.L."/>
            <person name="Swayne D.E."/>
        </authorList>
    </citation>
    <scope>NUCLEOTIDE SEQUENCE [LARGE SCALE GENOMIC DNA]</scope>
    <source>
        <strain evidence="12 13">KR-140</strain>
    </source>
</reference>
<dbReference type="Pfam" id="PF00512">
    <property type="entry name" value="HisKA"/>
    <property type="match status" value="1"/>
</dbReference>
<proteinExistence type="predicted"/>
<keyword evidence="9" id="KW-0812">Transmembrane</keyword>
<dbReference type="PROSITE" id="PS50109">
    <property type="entry name" value="HIS_KIN"/>
    <property type="match status" value="1"/>
</dbReference>
<dbReference type="Gene3D" id="1.10.287.130">
    <property type="match status" value="1"/>
</dbReference>
<gene>
    <name evidence="12" type="ORF">SAMN00790413_06640</name>
</gene>
<accession>A0A1W1UBH2</accession>
<comment type="catalytic activity">
    <reaction evidence="1">
        <text>ATP + protein L-histidine = ADP + protein N-phospho-L-histidine.</text>
        <dbReference type="EC" id="2.7.13.3"/>
    </reaction>
</comment>